<name>D7DZV4_NOSA0</name>
<protein>
    <submittedName>
        <fullName evidence="1">Peptidase M28</fullName>
    </submittedName>
</protein>
<dbReference type="KEGG" id="naz:Aazo_2718"/>
<gene>
    <name evidence="1" type="ordered locus">Aazo_2718</name>
</gene>
<dbReference type="eggNOG" id="COG2234">
    <property type="taxonomic scope" value="Bacteria"/>
</dbReference>
<dbReference type="HOGENOM" id="CLU_1853136_0_0_3"/>
<dbReference type="EMBL" id="CP002059">
    <property type="protein sequence ID" value="ADI64586.1"/>
    <property type="molecule type" value="Genomic_DNA"/>
</dbReference>
<dbReference type="STRING" id="551115.Aazo_2718"/>
<reference evidence="1 2" key="1">
    <citation type="journal article" date="2010" name="PLoS ONE">
        <title>Genome erosion in a nitrogen-fixing vertically transmitted endosymbiotic multicellular cyanobacterium.</title>
        <authorList>
            <person name="Ran L."/>
            <person name="Larsson J."/>
            <person name="Vigil-Stenman T."/>
            <person name="Nylander J.A."/>
            <person name="Ininbergs K."/>
            <person name="Zheng W.W."/>
            <person name="Lapidus A."/>
            <person name="Lowry S."/>
            <person name="Haselkorn R."/>
            <person name="Bergman B."/>
        </authorList>
    </citation>
    <scope>NUCLEOTIDE SEQUENCE [LARGE SCALE GENOMIC DNA]</scope>
    <source>
        <strain evidence="1 2">0708</strain>
    </source>
</reference>
<evidence type="ECO:0000313" key="2">
    <source>
        <dbReference type="Proteomes" id="UP000001511"/>
    </source>
</evidence>
<dbReference type="AlphaFoldDB" id="D7DZV4"/>
<dbReference type="Gene3D" id="3.40.630.10">
    <property type="entry name" value="Zn peptidases"/>
    <property type="match status" value="1"/>
</dbReference>
<organism evidence="1 2">
    <name type="scientific">Nostoc azollae (strain 0708)</name>
    <name type="common">Anabaena azollae (strain 0708)</name>
    <dbReference type="NCBI Taxonomy" id="551115"/>
    <lineage>
        <taxon>Bacteria</taxon>
        <taxon>Bacillati</taxon>
        <taxon>Cyanobacteriota</taxon>
        <taxon>Cyanophyceae</taxon>
        <taxon>Nostocales</taxon>
        <taxon>Nostocaceae</taxon>
        <taxon>Trichormus</taxon>
    </lineage>
</organism>
<accession>D7DZV4</accession>
<sequence length="138" mass="15661">MKKWLWLILLMLVTTIALMGSTSFFPHPETLPIVETTPKQQPQPQPQNKNTNTLLVSADRLLAHIRKLNFQRYTPKERSHRARYITNELQKSGWKPQIEKLPTGVNIFAQKQGKDKGAGAILIAAHYDTVDLSPGADY</sequence>
<keyword evidence="2" id="KW-1185">Reference proteome</keyword>
<evidence type="ECO:0000313" key="1">
    <source>
        <dbReference type="EMBL" id="ADI64586.1"/>
    </source>
</evidence>
<dbReference type="SUPFAM" id="SSF53187">
    <property type="entry name" value="Zn-dependent exopeptidases"/>
    <property type="match status" value="1"/>
</dbReference>
<dbReference type="RefSeq" id="WP_013191602.1">
    <property type="nucleotide sequence ID" value="NC_014248.1"/>
</dbReference>
<dbReference type="Proteomes" id="UP000001511">
    <property type="component" value="Chromosome"/>
</dbReference>
<proteinExistence type="predicted"/>